<dbReference type="SUPFAM" id="SSF55729">
    <property type="entry name" value="Acyl-CoA N-acyltransferases (Nat)"/>
    <property type="match status" value="1"/>
</dbReference>
<evidence type="ECO:0000313" key="2">
    <source>
        <dbReference type="EMBL" id="ACS41940.1"/>
    </source>
</evidence>
<feature type="region of interest" description="Disordered" evidence="1">
    <location>
        <begin position="75"/>
        <end position="109"/>
    </location>
</feature>
<dbReference type="eggNOG" id="COG5653">
    <property type="taxonomic scope" value="Bacteria"/>
</dbReference>
<dbReference type="EMBL" id="CP001510">
    <property type="protein sequence ID" value="ACS41940.1"/>
    <property type="molecule type" value="Genomic_DNA"/>
</dbReference>
<evidence type="ECO:0000313" key="3">
    <source>
        <dbReference type="Proteomes" id="UP000009081"/>
    </source>
</evidence>
<sequence length="109" mass="12082">MTAQVAVIDRSGAEDWDEILWQQPAANLYASRSWGQYKSRLGWTVRQVALNDNGADLAYIQYQERRTGPVRRILVQGGRSSPPAGSSGRKRCSPPSSTISPCARRTCSR</sequence>
<name>C5B2R0_METEA</name>
<accession>C5B2R0</accession>
<dbReference type="AlphaFoldDB" id="C5B2R0"/>
<dbReference type="KEGG" id="mea:Mex_1p4304"/>
<gene>
    <name evidence="2" type="ordered locus">MexAM1_META1p4304</name>
</gene>
<keyword evidence="3" id="KW-1185">Reference proteome</keyword>
<dbReference type="InterPro" id="IPR016181">
    <property type="entry name" value="Acyl_CoA_acyltransferase"/>
</dbReference>
<proteinExistence type="predicted"/>
<feature type="compositionally biased region" description="Low complexity" evidence="1">
    <location>
        <begin position="77"/>
        <end position="87"/>
    </location>
</feature>
<reference evidence="2 3" key="1">
    <citation type="journal article" date="2009" name="PLoS ONE">
        <title>Methylobacterium genome sequences: a reference blueprint to investigate microbial metabolism of C1 compounds from natural and industrial sources.</title>
        <authorList>
            <person name="Vuilleumier S."/>
            <person name="Chistoserdova L."/>
            <person name="Lee M.-C."/>
            <person name="Bringel F."/>
            <person name="Lajus A."/>
            <person name="Zhou Y."/>
            <person name="Gourion B."/>
            <person name="Barbe V."/>
            <person name="Chang J."/>
            <person name="Cruveiller S."/>
            <person name="Dossat C."/>
            <person name="Gillett W."/>
            <person name="Gruffaz C."/>
            <person name="Haugen E."/>
            <person name="Hourcade E."/>
            <person name="Levy R."/>
            <person name="Mangenot S."/>
            <person name="Muller E."/>
            <person name="Nadalig T."/>
            <person name="Pagni M."/>
            <person name="Penny C."/>
            <person name="Peyraud R."/>
            <person name="Robinson D.G."/>
            <person name="Roche D."/>
            <person name="Rouy Z."/>
            <person name="Saenampechek C."/>
            <person name="Salvignol G."/>
            <person name="Vallenet D."/>
            <person name="Wu Z."/>
            <person name="Marx C.J."/>
            <person name="Vorholt J.A."/>
            <person name="Olson M.V."/>
            <person name="Kaul R."/>
            <person name="Weissenbach J."/>
            <person name="Medigue C."/>
            <person name="Lidstrom M.E."/>
        </authorList>
    </citation>
    <scope>NUCLEOTIDE SEQUENCE [LARGE SCALE GENOMIC DNA]</scope>
    <source>
        <strain evidence="3">ATCC 14718 / DSM 1338 / JCM 2805 / NCIMB 9133 / AM1</strain>
    </source>
</reference>
<organism evidence="2 3">
    <name type="scientific">Methylorubrum extorquens (strain ATCC 14718 / DSM 1338 / JCM 2805 / NCIMB 9133 / AM1)</name>
    <name type="common">Methylobacterium extorquens</name>
    <dbReference type="NCBI Taxonomy" id="272630"/>
    <lineage>
        <taxon>Bacteria</taxon>
        <taxon>Pseudomonadati</taxon>
        <taxon>Pseudomonadota</taxon>
        <taxon>Alphaproteobacteria</taxon>
        <taxon>Hyphomicrobiales</taxon>
        <taxon>Methylobacteriaceae</taxon>
        <taxon>Methylorubrum</taxon>
    </lineage>
</organism>
<protein>
    <submittedName>
        <fullName evidence="2">Uncharacterized protein</fullName>
    </submittedName>
</protein>
<dbReference type="Proteomes" id="UP000009081">
    <property type="component" value="Chromosome"/>
</dbReference>
<dbReference type="Gene3D" id="3.40.630.30">
    <property type="match status" value="1"/>
</dbReference>
<dbReference type="HOGENOM" id="CLU_2180741_0_0_5"/>
<evidence type="ECO:0000256" key="1">
    <source>
        <dbReference type="SAM" id="MobiDB-lite"/>
    </source>
</evidence>